<dbReference type="GO" id="GO:0005524">
    <property type="term" value="F:ATP binding"/>
    <property type="evidence" value="ECO:0007669"/>
    <property type="project" value="UniProtKB-KW"/>
</dbReference>
<dbReference type="EMBL" id="CP063361">
    <property type="protein sequence ID" value="UOD31187.1"/>
    <property type="molecule type" value="Genomic_DNA"/>
</dbReference>
<dbReference type="InterPro" id="IPR003959">
    <property type="entry name" value="ATPase_AAA_core"/>
</dbReference>
<dbReference type="RefSeq" id="WP_243492355.1">
    <property type="nucleotide sequence ID" value="NZ_CP063361.1"/>
</dbReference>
<dbReference type="Proteomes" id="UP000831532">
    <property type="component" value="Chromosome"/>
</dbReference>
<sequence length="582" mass="64879">MKQNVEIMAYIFADARGTMRAMRFIDGIGVERSLSGFDIVSTPVTLPAQFFSANVAHVAAMVGTNASGKSTALQDICRILTGQRPVAAHHALVIRSDQGVHQLCSQADLVTLDGQAIDDEHPGGNANLNVVFYAGGYDPMGRTRELAPRSTGVEFRDISDQFIYSGDASHDVASRLFYLEHLVRTKDTSLFLQADGKHRRTVSFEVGIGYDRDTAARDFLEFALTFSKDQTQVTNLVKLLGIEPEQLADFFHAIDTRMILTDPGTHFLNDQSNYFERLRAYVNASQADDIVIFPFGFAMAIGRIVELLHAQPDAARWTEQLPRFDTDFAGVVDQLLGTRFRSDMHMLEFTAARVKGMSADNMSISITLGNEPSMQAPIKRIIQVLLRLRRQDFDVSLRFAGISEGQRTLLTFYSRLFHQAAKEQPGATSPVGTTLLLVDEHEHGLHPEWQRRYLHELITLLGKPPFASQRYQIILSTHSPFLVSDLPGTHVNKLGSNSDNATPTLAANLLELLLSPLFLENSTGEFSRIKIVDLLDAIEQARTENDLGTAARLLPLLGDDLIRNYCTIRVKEKRRHLLMARP</sequence>
<evidence type="ECO:0000313" key="2">
    <source>
        <dbReference type="EMBL" id="UOD31187.1"/>
    </source>
</evidence>
<dbReference type="InterPro" id="IPR027417">
    <property type="entry name" value="P-loop_NTPase"/>
</dbReference>
<feature type="domain" description="ATPase AAA-type core" evidence="1">
    <location>
        <begin position="385"/>
        <end position="484"/>
    </location>
</feature>
<dbReference type="Pfam" id="PF13304">
    <property type="entry name" value="AAA_21"/>
    <property type="match status" value="1"/>
</dbReference>
<proteinExistence type="predicted"/>
<dbReference type="Gene3D" id="3.40.50.300">
    <property type="entry name" value="P-loop containing nucleotide triphosphate hydrolases"/>
    <property type="match status" value="1"/>
</dbReference>
<accession>A0ABY4A8T1</accession>
<reference evidence="2 3" key="1">
    <citation type="submission" date="2020-10" db="EMBL/GenBank/DDBJ databases">
        <title>Genome analysis of Massilia species.</title>
        <authorList>
            <person name="Jung D.-H."/>
        </authorList>
    </citation>
    <scope>NUCLEOTIDE SEQUENCE [LARGE SCALE GENOMIC DNA]</scope>
    <source>
        <strain evidence="3">sipir</strain>
    </source>
</reference>
<evidence type="ECO:0000259" key="1">
    <source>
        <dbReference type="Pfam" id="PF13304"/>
    </source>
</evidence>
<protein>
    <submittedName>
        <fullName evidence="2">ATP-binding protein</fullName>
    </submittedName>
</protein>
<organism evidence="2 3">
    <name type="scientific">Massilia violaceinigra</name>
    <dbReference type="NCBI Taxonomy" id="2045208"/>
    <lineage>
        <taxon>Bacteria</taxon>
        <taxon>Pseudomonadati</taxon>
        <taxon>Pseudomonadota</taxon>
        <taxon>Betaproteobacteria</taxon>
        <taxon>Burkholderiales</taxon>
        <taxon>Oxalobacteraceae</taxon>
        <taxon>Telluria group</taxon>
        <taxon>Massilia</taxon>
    </lineage>
</organism>
<keyword evidence="2" id="KW-0547">Nucleotide-binding</keyword>
<keyword evidence="2" id="KW-0067">ATP-binding</keyword>
<gene>
    <name evidence="2" type="ORF">INH39_05580</name>
</gene>
<dbReference type="PANTHER" id="PTHR32182:SF22">
    <property type="entry name" value="ATP-DEPENDENT ENDONUCLEASE, OLD FAMILY-RELATED"/>
    <property type="match status" value="1"/>
</dbReference>
<keyword evidence="3" id="KW-1185">Reference proteome</keyword>
<dbReference type="SUPFAM" id="SSF52540">
    <property type="entry name" value="P-loop containing nucleoside triphosphate hydrolases"/>
    <property type="match status" value="1"/>
</dbReference>
<evidence type="ECO:0000313" key="3">
    <source>
        <dbReference type="Proteomes" id="UP000831532"/>
    </source>
</evidence>
<dbReference type="PANTHER" id="PTHR32182">
    <property type="entry name" value="DNA REPLICATION AND REPAIR PROTEIN RECF"/>
    <property type="match status" value="1"/>
</dbReference>
<name>A0ABY4A8T1_9BURK</name>